<name>A0A2C8F4D9_9BACT</name>
<sequence length="410" mass="46099">MDERSQEETKQERTGLDSLLSRLYQPGPLVFFFTVIFLGLLALGYFLLTEETPPPKVVADTTIVESPTPAPRIYEEDTSSHLEDIVKKVDLSIIQTMRDMGLEMNKLELLDVEIRRHENEGYHYQVLQMPPMNDYGVFRKNLKARMAQRECTAEVESEADHELLISIAGVPTHRILLKTIPMALPTPEHKGPKLAIVIDDIGENLAVLNGLINLDFPVTYAVWPHATHTRKSVKIILEKQQDLIIHFPMEPKGYPRYNPGEDALFVDMTADAIRKQVAANIAQVPEAIGVNNHMGSRFTGYAAGMKVALEEFNKQGLFFLDSLTTGKSVARQTAANVGIPFYERDIFIDNVKDVNAIVHQLKKAENVAMKEGYSIAIGHPYKETVDALEKWAKNRNNSIQLIPLSSLKPE</sequence>
<dbReference type="PANTHER" id="PTHR30105">
    <property type="entry name" value="UNCHARACTERIZED YIBQ-RELATED"/>
    <property type="match status" value="1"/>
</dbReference>
<evidence type="ECO:0000313" key="3">
    <source>
        <dbReference type="Proteomes" id="UP000219215"/>
    </source>
</evidence>
<reference evidence="3" key="1">
    <citation type="submission" date="2017-09" db="EMBL/GenBank/DDBJ databases">
        <authorList>
            <person name="Regsiter A."/>
            <person name="William W."/>
        </authorList>
    </citation>
    <scope>NUCLEOTIDE SEQUENCE [LARGE SCALE GENOMIC DNA]</scope>
    <source>
        <strain evidence="3">500-1</strain>
    </source>
</reference>
<dbReference type="Pfam" id="PF04748">
    <property type="entry name" value="Polysacc_deac_2"/>
    <property type="match status" value="1"/>
</dbReference>
<dbReference type="Proteomes" id="UP000219215">
    <property type="component" value="Chromosome DPRO"/>
</dbReference>
<dbReference type="OrthoDB" id="9784811at2"/>
<dbReference type="PANTHER" id="PTHR30105:SF2">
    <property type="entry name" value="DIVERGENT POLYSACCHARIDE DEACETYLASE SUPERFAMILY"/>
    <property type="match status" value="1"/>
</dbReference>
<evidence type="ECO:0000256" key="1">
    <source>
        <dbReference type="SAM" id="Phobius"/>
    </source>
</evidence>
<dbReference type="CDD" id="cd10936">
    <property type="entry name" value="CE4_DAC2"/>
    <property type="match status" value="1"/>
</dbReference>
<accession>A0A2C8F4D9</accession>
<organism evidence="2 3">
    <name type="scientific">Pseudodesulfovibrio profundus</name>
    <dbReference type="NCBI Taxonomy" id="57320"/>
    <lineage>
        <taxon>Bacteria</taxon>
        <taxon>Pseudomonadati</taxon>
        <taxon>Thermodesulfobacteriota</taxon>
        <taxon>Desulfovibrionia</taxon>
        <taxon>Desulfovibrionales</taxon>
        <taxon>Desulfovibrionaceae</taxon>
    </lineage>
</organism>
<dbReference type="InterPro" id="IPR006837">
    <property type="entry name" value="Divergent_DAC"/>
</dbReference>
<dbReference type="RefSeq" id="WP_097010547.1">
    <property type="nucleotide sequence ID" value="NZ_LT907975.1"/>
</dbReference>
<feature type="transmembrane region" description="Helical" evidence="1">
    <location>
        <begin position="29"/>
        <end position="48"/>
    </location>
</feature>
<keyword evidence="3" id="KW-1185">Reference proteome</keyword>
<evidence type="ECO:0008006" key="4">
    <source>
        <dbReference type="Google" id="ProtNLM"/>
    </source>
</evidence>
<dbReference type="Gene3D" id="3.20.20.370">
    <property type="entry name" value="Glycoside hydrolase/deacetylase"/>
    <property type="match status" value="1"/>
</dbReference>
<gene>
    <name evidence="2" type="ORF">DPRO_0375</name>
</gene>
<proteinExistence type="predicted"/>
<dbReference type="KEGG" id="pprf:DPRO_0375"/>
<dbReference type="SUPFAM" id="SSF88713">
    <property type="entry name" value="Glycoside hydrolase/deacetylase"/>
    <property type="match status" value="1"/>
</dbReference>
<keyword evidence="1" id="KW-0812">Transmembrane</keyword>
<dbReference type="InterPro" id="IPR011330">
    <property type="entry name" value="Glyco_hydro/deAcase_b/a-brl"/>
</dbReference>
<keyword evidence="1" id="KW-0472">Membrane</keyword>
<dbReference type="EMBL" id="LT907975">
    <property type="protein sequence ID" value="SOB57254.1"/>
    <property type="molecule type" value="Genomic_DNA"/>
</dbReference>
<keyword evidence="1" id="KW-1133">Transmembrane helix</keyword>
<evidence type="ECO:0000313" key="2">
    <source>
        <dbReference type="EMBL" id="SOB57254.1"/>
    </source>
</evidence>
<dbReference type="AlphaFoldDB" id="A0A2C8F4D9"/>
<dbReference type="GO" id="GO:0005975">
    <property type="term" value="P:carbohydrate metabolic process"/>
    <property type="evidence" value="ECO:0007669"/>
    <property type="project" value="InterPro"/>
</dbReference>
<protein>
    <recommendedName>
        <fullName evidence="4">Divergent polysaccharide deacetylase family protein</fullName>
    </recommendedName>
</protein>